<keyword evidence="3" id="KW-0547">Nucleotide-binding</keyword>
<evidence type="ECO:0000259" key="5">
    <source>
        <dbReference type="Pfam" id="PF00005"/>
    </source>
</evidence>
<evidence type="ECO:0000313" key="7">
    <source>
        <dbReference type="Proteomes" id="UP000034688"/>
    </source>
</evidence>
<dbReference type="GO" id="GO:0016887">
    <property type="term" value="F:ATP hydrolysis activity"/>
    <property type="evidence" value="ECO:0007669"/>
    <property type="project" value="InterPro"/>
</dbReference>
<dbReference type="InterPro" id="IPR050763">
    <property type="entry name" value="ABC_transporter_ATP-binding"/>
</dbReference>
<dbReference type="PANTHER" id="PTHR42711:SF5">
    <property type="entry name" value="ABC TRANSPORTER ATP-BINDING PROTEIN NATA"/>
    <property type="match status" value="1"/>
</dbReference>
<keyword evidence="4 6" id="KW-0067">ATP-binding</keyword>
<comment type="caution">
    <text evidence="6">The sequence shown here is derived from an EMBL/GenBank/DDBJ whole genome shotgun (WGS) entry which is preliminary data.</text>
</comment>
<sequence>MAIIQVKNLTKKFGPSAGGFTAVDNISFELKEGEILGLLGPNGAGKTTTIDMLLGLTKLIYFWSTL</sequence>
<evidence type="ECO:0000256" key="1">
    <source>
        <dbReference type="ARBA" id="ARBA00005417"/>
    </source>
</evidence>
<proteinExistence type="inferred from homology"/>
<evidence type="ECO:0000256" key="3">
    <source>
        <dbReference type="ARBA" id="ARBA00022741"/>
    </source>
</evidence>
<evidence type="ECO:0000313" key="6">
    <source>
        <dbReference type="EMBL" id="KKP61363.1"/>
    </source>
</evidence>
<feature type="domain" description="ABC transporter" evidence="5">
    <location>
        <begin position="23"/>
        <end position="58"/>
    </location>
</feature>
<evidence type="ECO:0000256" key="2">
    <source>
        <dbReference type="ARBA" id="ARBA00022448"/>
    </source>
</evidence>
<dbReference type="PANTHER" id="PTHR42711">
    <property type="entry name" value="ABC TRANSPORTER ATP-BINDING PROTEIN"/>
    <property type="match status" value="1"/>
</dbReference>
<dbReference type="SUPFAM" id="SSF52540">
    <property type="entry name" value="P-loop containing nucleoside triphosphate hydrolases"/>
    <property type="match status" value="1"/>
</dbReference>
<gene>
    <name evidence="6" type="ORF">UR54_C0003G0014</name>
</gene>
<dbReference type="InterPro" id="IPR003439">
    <property type="entry name" value="ABC_transporter-like_ATP-bd"/>
</dbReference>
<dbReference type="EMBL" id="LBPP01000003">
    <property type="protein sequence ID" value="KKP61363.1"/>
    <property type="molecule type" value="Genomic_DNA"/>
</dbReference>
<reference evidence="6 7" key="1">
    <citation type="journal article" date="2015" name="Nature">
        <title>rRNA introns, odd ribosomes, and small enigmatic genomes across a large radiation of phyla.</title>
        <authorList>
            <person name="Brown C.T."/>
            <person name="Hug L.A."/>
            <person name="Thomas B.C."/>
            <person name="Sharon I."/>
            <person name="Castelle C.J."/>
            <person name="Singh A."/>
            <person name="Wilkins M.J."/>
            <person name="Williams K.H."/>
            <person name="Banfield J.F."/>
        </authorList>
    </citation>
    <scope>NUCLEOTIDE SEQUENCE [LARGE SCALE GENOMIC DNA]</scope>
</reference>
<dbReference type="STRING" id="1618477.UR54_C0003G0014"/>
<accession>A0A0G0AVX6</accession>
<dbReference type="AlphaFoldDB" id="A0A0G0AVX6"/>
<dbReference type="Gene3D" id="3.40.50.300">
    <property type="entry name" value="P-loop containing nucleotide triphosphate hydrolases"/>
    <property type="match status" value="1"/>
</dbReference>
<comment type="similarity">
    <text evidence="1">Belongs to the ABC transporter superfamily.</text>
</comment>
<protein>
    <submittedName>
        <fullName evidence="6">Daunorubicin resistance ABC transporter ATP-binding subunit, DrrA</fullName>
    </submittedName>
</protein>
<name>A0A0G0AVX6_9BACT</name>
<dbReference type="PATRIC" id="fig|1618477.3.peg.66"/>
<dbReference type="Proteomes" id="UP000034688">
    <property type="component" value="Unassembled WGS sequence"/>
</dbReference>
<dbReference type="GO" id="GO:0005524">
    <property type="term" value="F:ATP binding"/>
    <property type="evidence" value="ECO:0007669"/>
    <property type="project" value="UniProtKB-KW"/>
</dbReference>
<dbReference type="InterPro" id="IPR027417">
    <property type="entry name" value="P-loop_NTPase"/>
</dbReference>
<organism evidence="6 7">
    <name type="scientific">Candidatus Roizmanbacteria bacterium GW2011_GWA2_34_18</name>
    <dbReference type="NCBI Taxonomy" id="1618477"/>
    <lineage>
        <taxon>Bacteria</taxon>
        <taxon>Candidatus Roizmaniibacteriota</taxon>
    </lineage>
</organism>
<keyword evidence="2" id="KW-0813">Transport</keyword>
<dbReference type="Pfam" id="PF00005">
    <property type="entry name" value="ABC_tran"/>
    <property type="match status" value="1"/>
</dbReference>
<evidence type="ECO:0000256" key="4">
    <source>
        <dbReference type="ARBA" id="ARBA00022840"/>
    </source>
</evidence>